<dbReference type="PROSITE" id="PS50110">
    <property type="entry name" value="RESPONSE_REGULATORY"/>
    <property type="match status" value="1"/>
</dbReference>
<gene>
    <name evidence="8" type="ORF">H9Q10_02940</name>
</gene>
<proteinExistence type="predicted"/>
<keyword evidence="2 5" id="KW-0238">DNA-binding</keyword>
<dbReference type="InterPro" id="IPR016032">
    <property type="entry name" value="Sig_transdc_resp-reg_C-effctor"/>
</dbReference>
<keyword evidence="3" id="KW-0804">Transcription</keyword>
<dbReference type="InterPro" id="IPR011006">
    <property type="entry name" value="CheY-like_superfamily"/>
</dbReference>
<keyword evidence="4" id="KW-0597">Phosphoprotein</keyword>
<dbReference type="PANTHER" id="PTHR48111:SF67">
    <property type="entry name" value="TRANSCRIPTIONAL REGULATORY PROTEIN TCTD"/>
    <property type="match status" value="1"/>
</dbReference>
<sequence length="234" mass="25559">MRLLLIEDDPMIAEAVAGSLRDSGHAVDWLDNGHSATAALKSQSYDLILLDLGLPGQDGLLVLQQLRGSGNPTPVLILTARDDLHSRLSGLDGGADDYLVKPFDMAELQARIRAVMRRHHRQTGPAPGNGALTLNPAAHQVHIAGQSEPVILSNKEFAILEALLQRPGTILSRSSLEDKIYGWGEEVESNAIDYLIHALRKKIGKDHIKNIRGVGWMVPKEPNTRQPPHITSRP</sequence>
<evidence type="ECO:0000313" key="8">
    <source>
        <dbReference type="EMBL" id="MBH5328627.1"/>
    </source>
</evidence>
<feature type="domain" description="Response regulatory" evidence="6">
    <location>
        <begin position="2"/>
        <end position="116"/>
    </location>
</feature>
<accession>A0ABS0N8J9</accession>
<dbReference type="Pfam" id="PF00072">
    <property type="entry name" value="Response_reg"/>
    <property type="match status" value="1"/>
</dbReference>
<evidence type="ECO:0000256" key="4">
    <source>
        <dbReference type="PROSITE-ProRule" id="PRU00169"/>
    </source>
</evidence>
<dbReference type="PANTHER" id="PTHR48111">
    <property type="entry name" value="REGULATOR OF RPOS"/>
    <property type="match status" value="1"/>
</dbReference>
<dbReference type="SMART" id="SM00862">
    <property type="entry name" value="Trans_reg_C"/>
    <property type="match status" value="1"/>
</dbReference>
<dbReference type="CDD" id="cd00383">
    <property type="entry name" value="trans_reg_C"/>
    <property type="match status" value="1"/>
</dbReference>
<organism evidence="8 9">
    <name type="scientific">Eikenella glucosivorans</name>
    <dbReference type="NCBI Taxonomy" id="2766967"/>
    <lineage>
        <taxon>Bacteria</taxon>
        <taxon>Pseudomonadati</taxon>
        <taxon>Pseudomonadota</taxon>
        <taxon>Betaproteobacteria</taxon>
        <taxon>Neisseriales</taxon>
        <taxon>Neisseriaceae</taxon>
        <taxon>Eikenella</taxon>
    </lineage>
</organism>
<dbReference type="CDD" id="cd17624">
    <property type="entry name" value="REC_OmpR_PmrA-like"/>
    <property type="match status" value="1"/>
</dbReference>
<dbReference type="InterPro" id="IPR036388">
    <property type="entry name" value="WH-like_DNA-bd_sf"/>
</dbReference>
<protein>
    <submittedName>
        <fullName evidence="8">Response regulator</fullName>
    </submittedName>
</protein>
<dbReference type="EMBL" id="JACSGR010000002">
    <property type="protein sequence ID" value="MBH5328627.1"/>
    <property type="molecule type" value="Genomic_DNA"/>
</dbReference>
<feature type="DNA-binding region" description="OmpR/PhoB-type" evidence="5">
    <location>
        <begin position="124"/>
        <end position="220"/>
    </location>
</feature>
<dbReference type="InterPro" id="IPR039420">
    <property type="entry name" value="WalR-like"/>
</dbReference>
<comment type="caution">
    <text evidence="8">The sequence shown here is derived from an EMBL/GenBank/DDBJ whole genome shotgun (WGS) entry which is preliminary data.</text>
</comment>
<name>A0ABS0N8J9_9NEIS</name>
<keyword evidence="9" id="KW-1185">Reference proteome</keyword>
<dbReference type="SMART" id="SM00448">
    <property type="entry name" value="REC"/>
    <property type="match status" value="1"/>
</dbReference>
<dbReference type="Gene3D" id="6.10.250.690">
    <property type="match status" value="1"/>
</dbReference>
<feature type="modified residue" description="4-aspartylphosphate" evidence="4">
    <location>
        <position position="51"/>
    </location>
</feature>
<keyword evidence="1" id="KW-0805">Transcription regulation</keyword>
<dbReference type="Gene3D" id="3.40.50.2300">
    <property type="match status" value="1"/>
</dbReference>
<evidence type="ECO:0000256" key="5">
    <source>
        <dbReference type="PROSITE-ProRule" id="PRU01091"/>
    </source>
</evidence>
<dbReference type="InterPro" id="IPR001789">
    <property type="entry name" value="Sig_transdc_resp-reg_receiver"/>
</dbReference>
<evidence type="ECO:0000256" key="2">
    <source>
        <dbReference type="ARBA" id="ARBA00023125"/>
    </source>
</evidence>
<evidence type="ECO:0000256" key="1">
    <source>
        <dbReference type="ARBA" id="ARBA00023015"/>
    </source>
</evidence>
<dbReference type="SUPFAM" id="SSF46894">
    <property type="entry name" value="C-terminal effector domain of the bipartite response regulators"/>
    <property type="match status" value="1"/>
</dbReference>
<dbReference type="SUPFAM" id="SSF52172">
    <property type="entry name" value="CheY-like"/>
    <property type="match status" value="1"/>
</dbReference>
<dbReference type="InterPro" id="IPR001867">
    <property type="entry name" value="OmpR/PhoB-type_DNA-bd"/>
</dbReference>
<evidence type="ECO:0000256" key="3">
    <source>
        <dbReference type="ARBA" id="ARBA00023163"/>
    </source>
</evidence>
<evidence type="ECO:0000259" key="6">
    <source>
        <dbReference type="PROSITE" id="PS50110"/>
    </source>
</evidence>
<dbReference type="Pfam" id="PF00486">
    <property type="entry name" value="Trans_reg_C"/>
    <property type="match status" value="1"/>
</dbReference>
<feature type="domain" description="OmpR/PhoB-type" evidence="7">
    <location>
        <begin position="124"/>
        <end position="220"/>
    </location>
</feature>
<reference evidence="8 9" key="1">
    <citation type="submission" date="2020-09" db="EMBL/GenBank/DDBJ databases">
        <title>Eikenella S3660 sp. nov., isolated from a throat swab.</title>
        <authorList>
            <person name="Buhl M."/>
        </authorList>
    </citation>
    <scope>NUCLEOTIDE SEQUENCE [LARGE SCALE GENOMIC DNA]</scope>
    <source>
        <strain evidence="8 9">S3360</strain>
    </source>
</reference>
<evidence type="ECO:0000313" key="9">
    <source>
        <dbReference type="Proteomes" id="UP000768471"/>
    </source>
</evidence>
<dbReference type="PROSITE" id="PS51755">
    <property type="entry name" value="OMPR_PHOB"/>
    <property type="match status" value="1"/>
</dbReference>
<dbReference type="Proteomes" id="UP000768471">
    <property type="component" value="Unassembled WGS sequence"/>
</dbReference>
<evidence type="ECO:0000259" key="7">
    <source>
        <dbReference type="PROSITE" id="PS51755"/>
    </source>
</evidence>
<dbReference type="RefSeq" id="WP_197902543.1">
    <property type="nucleotide sequence ID" value="NZ_JACSGR010000002.1"/>
</dbReference>
<dbReference type="Gene3D" id="1.10.10.10">
    <property type="entry name" value="Winged helix-like DNA-binding domain superfamily/Winged helix DNA-binding domain"/>
    <property type="match status" value="1"/>
</dbReference>